<keyword evidence="2" id="KW-1185">Reference proteome</keyword>
<accession>A0A8X6NG35</accession>
<protein>
    <submittedName>
        <fullName evidence="1">Uncharacterized protein</fullName>
    </submittedName>
</protein>
<sequence length="99" mass="10667">MVWRTAEHVGGSELRQSRIAWPTPDGEANKYSSSVVRCADSLLSILPKANPPALKREDGDSSADLLSIPRDEECPQIEGSLFAEMSVGCFEGGGVYPTK</sequence>
<name>A0A8X6NG35_NEPPI</name>
<organism evidence="1 2">
    <name type="scientific">Nephila pilipes</name>
    <name type="common">Giant wood spider</name>
    <name type="synonym">Nephila maculata</name>
    <dbReference type="NCBI Taxonomy" id="299642"/>
    <lineage>
        <taxon>Eukaryota</taxon>
        <taxon>Metazoa</taxon>
        <taxon>Ecdysozoa</taxon>
        <taxon>Arthropoda</taxon>
        <taxon>Chelicerata</taxon>
        <taxon>Arachnida</taxon>
        <taxon>Araneae</taxon>
        <taxon>Araneomorphae</taxon>
        <taxon>Entelegynae</taxon>
        <taxon>Araneoidea</taxon>
        <taxon>Nephilidae</taxon>
        <taxon>Nephila</taxon>
    </lineage>
</organism>
<dbReference type="EMBL" id="BMAW01104236">
    <property type="protein sequence ID" value="GFT13303.1"/>
    <property type="molecule type" value="Genomic_DNA"/>
</dbReference>
<evidence type="ECO:0000313" key="1">
    <source>
        <dbReference type="EMBL" id="GFT13303.1"/>
    </source>
</evidence>
<proteinExistence type="predicted"/>
<comment type="caution">
    <text evidence="1">The sequence shown here is derived from an EMBL/GenBank/DDBJ whole genome shotgun (WGS) entry which is preliminary data.</text>
</comment>
<dbReference type="AlphaFoldDB" id="A0A8X6NG35"/>
<gene>
    <name evidence="1" type="ORF">NPIL_521081</name>
</gene>
<dbReference type="Proteomes" id="UP000887013">
    <property type="component" value="Unassembled WGS sequence"/>
</dbReference>
<reference evidence="1" key="1">
    <citation type="submission" date="2020-08" db="EMBL/GenBank/DDBJ databases">
        <title>Multicomponent nature underlies the extraordinary mechanical properties of spider dragline silk.</title>
        <authorList>
            <person name="Kono N."/>
            <person name="Nakamura H."/>
            <person name="Mori M."/>
            <person name="Yoshida Y."/>
            <person name="Ohtoshi R."/>
            <person name="Malay A.D."/>
            <person name="Moran D.A.P."/>
            <person name="Tomita M."/>
            <person name="Numata K."/>
            <person name="Arakawa K."/>
        </authorList>
    </citation>
    <scope>NUCLEOTIDE SEQUENCE</scope>
</reference>
<evidence type="ECO:0000313" key="2">
    <source>
        <dbReference type="Proteomes" id="UP000887013"/>
    </source>
</evidence>